<dbReference type="KEGG" id="halu:HUG12_10180"/>
<sequence length="103" mass="10931">MARSKNDLPPTADHEQGAGSAVETYTPDQGRSLTDAVLAALDAYTDVDLSGSEFVLNDVINPDALNALIRHGAGANATVAFDVNDVRVTIREDEQVHVVVGER</sequence>
<dbReference type="RefSeq" id="WP_179268659.1">
    <property type="nucleotide sequence ID" value="NZ_CP058579.1"/>
</dbReference>
<evidence type="ECO:0000313" key="3">
    <source>
        <dbReference type="EMBL" id="QLG62074.1"/>
    </source>
</evidence>
<dbReference type="EMBL" id="CP058579">
    <property type="protein sequence ID" value="QLG62074.1"/>
    <property type="molecule type" value="Genomic_DNA"/>
</dbReference>
<name>A0A7D5LAU6_9EURY</name>
<dbReference type="AlphaFoldDB" id="A0A7D5LAU6"/>
<keyword evidence="4" id="KW-1185">Reference proteome</keyword>
<feature type="region of interest" description="Disordered" evidence="1">
    <location>
        <begin position="1"/>
        <end position="27"/>
    </location>
</feature>
<feature type="compositionally biased region" description="Basic and acidic residues" evidence="1">
    <location>
        <begin position="1"/>
        <end position="16"/>
    </location>
</feature>
<reference evidence="3 4" key="1">
    <citation type="submission" date="2020-06" db="EMBL/GenBank/DDBJ databases">
        <title>NJ-3-1, isolated from saline soil.</title>
        <authorList>
            <person name="Cui H.L."/>
            <person name="Shi X."/>
        </authorList>
    </citation>
    <scope>NUCLEOTIDE SEQUENCE [LARGE SCALE GENOMIC DNA]</scope>
    <source>
        <strain evidence="3 4">NJ-3-1</strain>
    </source>
</reference>
<proteinExistence type="predicted"/>
<dbReference type="InterPro" id="IPR040624">
    <property type="entry name" value="HalOD1"/>
</dbReference>
<dbReference type="Pfam" id="PF18545">
    <property type="entry name" value="HalOD1"/>
    <property type="match status" value="1"/>
</dbReference>
<feature type="domain" description="Halobacterial output" evidence="2">
    <location>
        <begin position="31"/>
        <end position="98"/>
    </location>
</feature>
<accession>A0A7D5LAU6</accession>
<gene>
    <name evidence="3" type="ORF">HUG12_10180</name>
</gene>
<evidence type="ECO:0000256" key="1">
    <source>
        <dbReference type="SAM" id="MobiDB-lite"/>
    </source>
</evidence>
<dbReference type="Proteomes" id="UP000509626">
    <property type="component" value="Chromosome"/>
</dbReference>
<dbReference type="GeneID" id="56037829"/>
<evidence type="ECO:0000313" key="4">
    <source>
        <dbReference type="Proteomes" id="UP000509626"/>
    </source>
</evidence>
<evidence type="ECO:0000259" key="2">
    <source>
        <dbReference type="Pfam" id="PF18545"/>
    </source>
</evidence>
<organism evidence="3 4">
    <name type="scientific">Halorarum salinum</name>
    <dbReference type="NCBI Taxonomy" id="2743089"/>
    <lineage>
        <taxon>Archaea</taxon>
        <taxon>Methanobacteriati</taxon>
        <taxon>Methanobacteriota</taxon>
        <taxon>Stenosarchaea group</taxon>
        <taxon>Halobacteria</taxon>
        <taxon>Halobacteriales</taxon>
        <taxon>Haloferacaceae</taxon>
        <taxon>Halorarum</taxon>
    </lineage>
</organism>
<protein>
    <recommendedName>
        <fullName evidence="2">Halobacterial output domain-containing protein</fullName>
    </recommendedName>
</protein>